<evidence type="ECO:0000313" key="2">
    <source>
        <dbReference type="EMBL" id="CAE2272116.1"/>
    </source>
</evidence>
<feature type="compositionally biased region" description="Low complexity" evidence="1">
    <location>
        <begin position="65"/>
        <end position="80"/>
    </location>
</feature>
<feature type="region of interest" description="Disordered" evidence="1">
    <location>
        <begin position="65"/>
        <end position="86"/>
    </location>
</feature>
<evidence type="ECO:0000256" key="1">
    <source>
        <dbReference type="SAM" id="MobiDB-lite"/>
    </source>
</evidence>
<organism evidence="2">
    <name type="scientific">Guillardia theta</name>
    <name type="common">Cryptophyte</name>
    <name type="synonym">Cryptomonas phi</name>
    <dbReference type="NCBI Taxonomy" id="55529"/>
    <lineage>
        <taxon>Eukaryota</taxon>
        <taxon>Cryptophyceae</taxon>
        <taxon>Pyrenomonadales</taxon>
        <taxon>Geminigeraceae</taxon>
        <taxon>Guillardia</taxon>
    </lineage>
</organism>
<dbReference type="EMBL" id="HBKN01009167">
    <property type="protein sequence ID" value="CAE2272116.1"/>
    <property type="molecule type" value="Transcribed_RNA"/>
</dbReference>
<feature type="region of interest" description="Disordered" evidence="1">
    <location>
        <begin position="209"/>
        <end position="228"/>
    </location>
</feature>
<reference evidence="2" key="1">
    <citation type="submission" date="2021-01" db="EMBL/GenBank/DDBJ databases">
        <authorList>
            <person name="Corre E."/>
            <person name="Pelletier E."/>
            <person name="Niang G."/>
            <person name="Scheremetjew M."/>
            <person name="Finn R."/>
            <person name="Kale V."/>
            <person name="Holt S."/>
            <person name="Cochrane G."/>
            <person name="Meng A."/>
            <person name="Brown T."/>
            <person name="Cohen L."/>
        </authorList>
    </citation>
    <scope>NUCLEOTIDE SEQUENCE</scope>
    <source>
        <strain evidence="2">CCMP 2712</strain>
    </source>
</reference>
<sequence>MYTKAVIEKVDNTLRKIEARASKSSDIKQMCKTAEEAGAHDGELKKEKYNNFLDESITRIPPLVSMSESTSSGSSPSPGTHVTRTPHGYSCLAAQREQNESPETKFRINSEIHRVGGQNWGERRRKNAWDRAYRDCAGIPQIQKVAHLRKLITKLQQALPSEAKKTLLYIMKRYMSGEVTPEQMAELIKQLVDDFNVVVPLESYSTNASSFSDDHSSMGRQRSKRVRTHKTDDAFVTEITPKRLKEGDASAIVGEFKHTLSSSAFTMIHSLCLTGKTNKVAYNIVSSKASHRGKPREVQIAPDVMTGGNAAWEALLSVCSRIR</sequence>
<proteinExistence type="predicted"/>
<accession>A0A7S4N934</accession>
<dbReference type="AlphaFoldDB" id="A0A7S4N934"/>
<gene>
    <name evidence="2" type="ORF">GTHE00462_LOCUS7202</name>
</gene>
<name>A0A7S4N934_GUITH</name>
<protein>
    <submittedName>
        <fullName evidence="2">Uncharacterized protein</fullName>
    </submittedName>
</protein>